<reference evidence="1" key="1">
    <citation type="submission" date="2021-04" db="EMBL/GenBank/DDBJ databases">
        <authorList>
            <consortium name="Molecular Ecology Group"/>
        </authorList>
    </citation>
    <scope>NUCLEOTIDE SEQUENCE</scope>
</reference>
<dbReference type="Proteomes" id="UP000678393">
    <property type="component" value="Unassembled WGS sequence"/>
</dbReference>
<name>A0A8S3YGV3_9EUPU</name>
<comment type="caution">
    <text evidence="1">The sequence shown here is derived from an EMBL/GenBank/DDBJ whole genome shotgun (WGS) entry which is preliminary data.</text>
</comment>
<dbReference type="AlphaFoldDB" id="A0A8S3YGV3"/>
<accession>A0A8S3YGV3</accession>
<keyword evidence="2" id="KW-1185">Reference proteome</keyword>
<protein>
    <submittedName>
        <fullName evidence="1">Uncharacterized protein</fullName>
    </submittedName>
</protein>
<evidence type="ECO:0000313" key="1">
    <source>
        <dbReference type="EMBL" id="CAG5114701.1"/>
    </source>
</evidence>
<proteinExistence type="predicted"/>
<dbReference type="EMBL" id="CAJHNH020000025">
    <property type="protein sequence ID" value="CAG5114701.1"/>
    <property type="molecule type" value="Genomic_DNA"/>
</dbReference>
<gene>
    <name evidence="1" type="ORF">CUNI_LOCUS259</name>
</gene>
<sequence>MIRRVTGSFIRGFFTITGRFIIDCTRIIINFNIFSNIVERFKICFYTCSFYINVCWMIHQRPIVFEVVYYQVVSSYRYLMT</sequence>
<organism evidence="1 2">
    <name type="scientific">Candidula unifasciata</name>
    <dbReference type="NCBI Taxonomy" id="100452"/>
    <lineage>
        <taxon>Eukaryota</taxon>
        <taxon>Metazoa</taxon>
        <taxon>Spiralia</taxon>
        <taxon>Lophotrochozoa</taxon>
        <taxon>Mollusca</taxon>
        <taxon>Gastropoda</taxon>
        <taxon>Heterobranchia</taxon>
        <taxon>Euthyneura</taxon>
        <taxon>Panpulmonata</taxon>
        <taxon>Eupulmonata</taxon>
        <taxon>Stylommatophora</taxon>
        <taxon>Helicina</taxon>
        <taxon>Helicoidea</taxon>
        <taxon>Geomitridae</taxon>
        <taxon>Candidula</taxon>
    </lineage>
</organism>
<feature type="non-terminal residue" evidence="1">
    <location>
        <position position="1"/>
    </location>
</feature>
<evidence type="ECO:0000313" key="2">
    <source>
        <dbReference type="Proteomes" id="UP000678393"/>
    </source>
</evidence>